<dbReference type="EMBL" id="JAROCC010000010">
    <property type="protein sequence ID" value="MDN4608360.1"/>
    <property type="molecule type" value="Genomic_DNA"/>
</dbReference>
<reference evidence="1" key="1">
    <citation type="submission" date="2023-03" db="EMBL/GenBank/DDBJ databases">
        <title>MT1 and MT2 Draft Genomes of Novel Species.</title>
        <authorList>
            <person name="Venkateswaran K."/>
        </authorList>
    </citation>
    <scope>NUCLEOTIDE SEQUENCE</scope>
    <source>
        <strain evidence="1">F6_3S_P_2</strain>
    </source>
</reference>
<name>A0ABT8JT65_9BACL</name>
<accession>A0ABT8JT65</accession>
<dbReference type="Proteomes" id="UP001175097">
    <property type="component" value="Unassembled WGS sequence"/>
</dbReference>
<dbReference type="InterPro" id="IPR025072">
    <property type="entry name" value="Fur_reg_FbpA"/>
</dbReference>
<evidence type="ECO:0000313" key="2">
    <source>
        <dbReference type="Proteomes" id="UP001175097"/>
    </source>
</evidence>
<organism evidence="1 2">
    <name type="scientific">Sporosarcina highlanderae</name>
    <dbReference type="NCBI Taxonomy" id="3035916"/>
    <lineage>
        <taxon>Bacteria</taxon>
        <taxon>Bacillati</taxon>
        <taxon>Bacillota</taxon>
        <taxon>Bacilli</taxon>
        <taxon>Bacillales</taxon>
        <taxon>Caryophanaceae</taxon>
        <taxon>Sporosarcina</taxon>
    </lineage>
</organism>
<evidence type="ECO:0000313" key="1">
    <source>
        <dbReference type="EMBL" id="MDN4608360.1"/>
    </source>
</evidence>
<protein>
    <submittedName>
        <fullName evidence="1">Fur-regulated basic protein FbpA</fullName>
    </submittedName>
</protein>
<comment type="caution">
    <text evidence="1">The sequence shown here is derived from an EMBL/GenBank/DDBJ whole genome shotgun (WGS) entry which is preliminary data.</text>
</comment>
<keyword evidence="2" id="KW-1185">Reference proteome</keyword>
<dbReference type="Pfam" id="PF13076">
    <property type="entry name" value="Fur_reg_FbpA"/>
    <property type="match status" value="1"/>
</dbReference>
<proteinExistence type="predicted"/>
<sequence length="51" mass="6256">MRKQHHNQQFDSKRNTIIENLVNEGVYKINGKQLYELSLYELLKQYTMRIE</sequence>
<gene>
    <name evidence="1" type="primary">fbpA</name>
    <name evidence="1" type="ORF">P5G49_12860</name>
</gene>
<dbReference type="RefSeq" id="WP_301244343.1">
    <property type="nucleotide sequence ID" value="NZ_JAROCC010000010.1"/>
</dbReference>